<dbReference type="GO" id="GO:0042744">
    <property type="term" value="P:hydrogen peroxide catabolic process"/>
    <property type="evidence" value="ECO:0007669"/>
    <property type="project" value="TreeGrafter"/>
</dbReference>
<evidence type="ECO:0000256" key="10">
    <source>
        <dbReference type="ARBA" id="ARBA00023004"/>
    </source>
</evidence>
<dbReference type="GO" id="GO:0000302">
    <property type="term" value="P:response to reactive oxygen species"/>
    <property type="evidence" value="ECO:0007669"/>
    <property type="project" value="TreeGrafter"/>
</dbReference>
<evidence type="ECO:0000256" key="3">
    <source>
        <dbReference type="ARBA" id="ARBA00004569"/>
    </source>
</evidence>
<keyword evidence="6" id="KW-0349">Heme</keyword>
<feature type="domain" description="Plant heme peroxidase family profile" evidence="15">
    <location>
        <begin position="184"/>
        <end position="376"/>
    </location>
</feature>
<evidence type="ECO:0000256" key="12">
    <source>
        <dbReference type="ARBA" id="ARBA00049265"/>
    </source>
</evidence>
<dbReference type="GO" id="GO:0046872">
    <property type="term" value="F:metal ion binding"/>
    <property type="evidence" value="ECO:0007669"/>
    <property type="project" value="UniProtKB-UniRule"/>
</dbReference>
<dbReference type="GO" id="GO:0005758">
    <property type="term" value="C:mitochondrial intermembrane space"/>
    <property type="evidence" value="ECO:0007669"/>
    <property type="project" value="UniProtKB-SubCell"/>
</dbReference>
<comment type="caution">
    <text evidence="16">The sequence shown here is derived from an EMBL/GenBank/DDBJ whole genome shotgun (WGS) entry which is preliminary data.</text>
</comment>
<dbReference type="InterPro" id="IPR019793">
    <property type="entry name" value="Peroxidases_heam-ligand_BS"/>
</dbReference>
<evidence type="ECO:0000313" key="17">
    <source>
        <dbReference type="Proteomes" id="UP001212841"/>
    </source>
</evidence>
<protein>
    <recommendedName>
        <fullName evidence="13">Peroxidase</fullName>
        <ecNumber evidence="13">1.11.1.-</ecNumber>
    </recommendedName>
</protein>
<dbReference type="SUPFAM" id="SSF48113">
    <property type="entry name" value="Heme-dependent peroxidases"/>
    <property type="match status" value="1"/>
</dbReference>
<dbReference type="InterPro" id="IPR002207">
    <property type="entry name" value="Peroxidase_I"/>
</dbReference>
<keyword evidence="14" id="KW-0812">Transmembrane</keyword>
<evidence type="ECO:0000256" key="13">
    <source>
        <dbReference type="RuleBase" id="RU363051"/>
    </source>
</evidence>
<reference evidence="16" key="1">
    <citation type="submission" date="2020-05" db="EMBL/GenBank/DDBJ databases">
        <title>Phylogenomic resolution of chytrid fungi.</title>
        <authorList>
            <person name="Stajich J.E."/>
            <person name="Amses K."/>
            <person name="Simmons R."/>
            <person name="Seto K."/>
            <person name="Myers J."/>
            <person name="Bonds A."/>
            <person name="Quandt C.A."/>
            <person name="Barry K."/>
            <person name="Liu P."/>
            <person name="Grigoriev I."/>
            <person name="Longcore J.E."/>
            <person name="James T.Y."/>
        </authorList>
    </citation>
    <scope>NUCLEOTIDE SEQUENCE</scope>
    <source>
        <strain evidence="16">JEL0318</strain>
    </source>
</reference>
<evidence type="ECO:0000259" key="15">
    <source>
        <dbReference type="PROSITE" id="PS50873"/>
    </source>
</evidence>
<dbReference type="GO" id="GO:0034599">
    <property type="term" value="P:cellular response to oxidative stress"/>
    <property type="evidence" value="ECO:0007669"/>
    <property type="project" value="InterPro"/>
</dbReference>
<dbReference type="EMBL" id="JADGJD010000411">
    <property type="protein sequence ID" value="KAJ3051294.1"/>
    <property type="molecule type" value="Genomic_DNA"/>
</dbReference>
<keyword evidence="10" id="KW-0408">Iron</keyword>
<dbReference type="PROSITE" id="PS50873">
    <property type="entry name" value="PEROXIDASE_4"/>
    <property type="match status" value="1"/>
</dbReference>
<dbReference type="PANTHER" id="PTHR31356">
    <property type="entry name" value="THYLAKOID LUMENAL 29 KDA PROTEIN, CHLOROPLASTIC-RELATED"/>
    <property type="match status" value="1"/>
</dbReference>
<evidence type="ECO:0000256" key="14">
    <source>
        <dbReference type="SAM" id="Phobius"/>
    </source>
</evidence>
<dbReference type="InterPro" id="IPR010255">
    <property type="entry name" value="Haem_peroxidase_sf"/>
</dbReference>
<keyword evidence="11" id="KW-0496">Mitochondrion</keyword>
<dbReference type="GO" id="GO:0005759">
    <property type="term" value="C:mitochondrial matrix"/>
    <property type="evidence" value="ECO:0007669"/>
    <property type="project" value="UniProtKB-SubCell"/>
</dbReference>
<dbReference type="InterPro" id="IPR019794">
    <property type="entry name" value="Peroxidases_AS"/>
</dbReference>
<comment type="similarity">
    <text evidence="4">Belongs to the peroxidase family. Cytochrome c peroxidase subfamily.</text>
</comment>
<accession>A0AAD5SJ46</accession>
<evidence type="ECO:0000313" key="16">
    <source>
        <dbReference type="EMBL" id="KAJ3051294.1"/>
    </source>
</evidence>
<dbReference type="InterPro" id="IPR002016">
    <property type="entry name" value="Haem_peroxidase"/>
</dbReference>
<dbReference type="PANTHER" id="PTHR31356:SF58">
    <property type="entry name" value="CYTOCHROME C PEROXIDASE, MITOCHONDRIAL"/>
    <property type="match status" value="1"/>
</dbReference>
<keyword evidence="8" id="KW-0809">Transit peptide</keyword>
<evidence type="ECO:0000256" key="4">
    <source>
        <dbReference type="ARBA" id="ARBA00005997"/>
    </source>
</evidence>
<dbReference type="PROSITE" id="PS00436">
    <property type="entry name" value="PEROXIDASE_2"/>
    <property type="match status" value="1"/>
</dbReference>
<keyword evidence="14" id="KW-1133">Transmembrane helix</keyword>
<dbReference type="Proteomes" id="UP001212841">
    <property type="component" value="Unassembled WGS sequence"/>
</dbReference>
<dbReference type="PRINTS" id="PR00459">
    <property type="entry name" value="ASPEROXIDASE"/>
</dbReference>
<sequence length="376" mass="41250">MSFRSAIAVAARRTPFALQQRVAPRAPIVASTINRGVFRRFASTEPGAGPQTDAKQGGGGGSALLFVVLAAAGAGGYYYYSTLDDKAQTKVSAAALNKPLNYQEVYNEVAKLVDSNPDYDDGSYGPVLIRLAWHAAGTYDQHSNTGGSNGATMRFPKEGAHGANAGLKVARDLLEPVKGKFPQISYSDLWSIGGVVGVQELGGPKIKWRPGRVDNTEDFTTPDGRLPDASRTQDHIRDVFYRMGFNDQEIVALAGAHALGRCHADRSGFDGPWTRSPTTFSNDYFKRLLEEKWVERKWKGPKQFADKATGDLMMLPADLAFVKDRAFKKYVDLYAKDDQKFYDDFALAFQKLEELGVPFKGTEPVIVFKTLDEQSA</sequence>
<name>A0AAD5SJ46_9FUNG</name>
<dbReference type="FunFam" id="1.10.520.10:FF:000005">
    <property type="entry name" value="Cytochrome c peroxidase"/>
    <property type="match status" value="1"/>
</dbReference>
<keyword evidence="5 13" id="KW-0575">Peroxidase</keyword>
<dbReference type="GO" id="GO:0004130">
    <property type="term" value="F:cytochrome-c peroxidase activity"/>
    <property type="evidence" value="ECO:0007669"/>
    <property type="project" value="UniProtKB-EC"/>
</dbReference>
<dbReference type="GO" id="GO:0020037">
    <property type="term" value="F:heme binding"/>
    <property type="evidence" value="ECO:0007669"/>
    <property type="project" value="UniProtKB-UniRule"/>
</dbReference>
<evidence type="ECO:0000256" key="6">
    <source>
        <dbReference type="ARBA" id="ARBA00022617"/>
    </source>
</evidence>
<comment type="subcellular location">
    <subcellularLocation>
        <location evidence="3">Mitochondrion intermembrane space</location>
    </subcellularLocation>
    <subcellularLocation>
        <location evidence="2">Mitochondrion matrix</location>
    </subcellularLocation>
</comment>
<evidence type="ECO:0000256" key="8">
    <source>
        <dbReference type="ARBA" id="ARBA00022946"/>
    </source>
</evidence>
<evidence type="ECO:0000256" key="5">
    <source>
        <dbReference type="ARBA" id="ARBA00022559"/>
    </source>
</evidence>
<dbReference type="InterPro" id="IPR044831">
    <property type="entry name" value="Ccp1-like"/>
</dbReference>
<comment type="function">
    <text evidence="1">Destroys radicals which are normally produced within the cells and which are toxic to biological systems.</text>
</comment>
<evidence type="ECO:0000256" key="9">
    <source>
        <dbReference type="ARBA" id="ARBA00023002"/>
    </source>
</evidence>
<dbReference type="PROSITE" id="PS00435">
    <property type="entry name" value="PEROXIDASE_1"/>
    <property type="match status" value="1"/>
</dbReference>
<dbReference type="FunFam" id="1.10.420.10:FF:000009">
    <property type="entry name" value="Ascorbate peroxidase"/>
    <property type="match status" value="1"/>
</dbReference>
<proteinExistence type="inferred from homology"/>
<dbReference type="Pfam" id="PF00141">
    <property type="entry name" value="peroxidase"/>
    <property type="match status" value="1"/>
</dbReference>
<dbReference type="CDD" id="cd00691">
    <property type="entry name" value="ascorbate_peroxidase"/>
    <property type="match status" value="1"/>
</dbReference>
<dbReference type="EC" id="1.11.1.-" evidence="13"/>
<keyword evidence="17" id="KW-1185">Reference proteome</keyword>
<dbReference type="Gene3D" id="1.10.520.10">
    <property type="match status" value="1"/>
</dbReference>
<evidence type="ECO:0000256" key="1">
    <source>
        <dbReference type="ARBA" id="ARBA00003917"/>
    </source>
</evidence>
<organism evidence="16 17">
    <name type="scientific">Rhizophlyctis rosea</name>
    <dbReference type="NCBI Taxonomy" id="64517"/>
    <lineage>
        <taxon>Eukaryota</taxon>
        <taxon>Fungi</taxon>
        <taxon>Fungi incertae sedis</taxon>
        <taxon>Chytridiomycota</taxon>
        <taxon>Chytridiomycota incertae sedis</taxon>
        <taxon>Chytridiomycetes</taxon>
        <taxon>Rhizophlyctidales</taxon>
        <taxon>Rhizophlyctidaceae</taxon>
        <taxon>Rhizophlyctis</taxon>
    </lineage>
</organism>
<dbReference type="AlphaFoldDB" id="A0AAD5SJ46"/>
<keyword evidence="9 13" id="KW-0560">Oxidoreductase</keyword>
<keyword evidence="14" id="KW-0472">Membrane</keyword>
<comment type="catalytic activity">
    <reaction evidence="12">
        <text>2 Fe(II)-[cytochrome c] + H2O2 + 2 H(+) = 2 Fe(III)-[cytochrome c] + 2 H2O</text>
        <dbReference type="Rhea" id="RHEA:16581"/>
        <dbReference type="Rhea" id="RHEA-COMP:10350"/>
        <dbReference type="Rhea" id="RHEA-COMP:14399"/>
        <dbReference type="ChEBI" id="CHEBI:15377"/>
        <dbReference type="ChEBI" id="CHEBI:15378"/>
        <dbReference type="ChEBI" id="CHEBI:16240"/>
        <dbReference type="ChEBI" id="CHEBI:29033"/>
        <dbReference type="ChEBI" id="CHEBI:29034"/>
        <dbReference type="EC" id="1.11.1.5"/>
    </reaction>
</comment>
<evidence type="ECO:0000256" key="2">
    <source>
        <dbReference type="ARBA" id="ARBA00004305"/>
    </source>
</evidence>
<dbReference type="Gene3D" id="1.10.420.10">
    <property type="entry name" value="Peroxidase, domain 2"/>
    <property type="match status" value="1"/>
</dbReference>
<feature type="transmembrane region" description="Helical" evidence="14">
    <location>
        <begin position="63"/>
        <end position="80"/>
    </location>
</feature>
<dbReference type="PRINTS" id="PR00458">
    <property type="entry name" value="PEROXIDASE"/>
</dbReference>
<evidence type="ECO:0000256" key="11">
    <source>
        <dbReference type="ARBA" id="ARBA00023128"/>
    </source>
</evidence>
<evidence type="ECO:0000256" key="7">
    <source>
        <dbReference type="ARBA" id="ARBA00022723"/>
    </source>
</evidence>
<keyword evidence="7" id="KW-0479">Metal-binding</keyword>
<gene>
    <name evidence="16" type="primary">CCP1_2</name>
    <name evidence="16" type="ORF">HK097_007724</name>
</gene>